<gene>
    <name evidence="1" type="ORF">DVH24_002301</name>
</gene>
<comment type="caution">
    <text evidence="1">The sequence shown here is derived from an EMBL/GenBank/DDBJ whole genome shotgun (WGS) entry which is preliminary data.</text>
</comment>
<name>A0A498ICC1_MALDO</name>
<sequence>MTSWLKEDSKANARVVEVFTSHRNACQAEEKWLLHQIDAAYQEISHLRARILEVGKTPRTIPTPRFRVQR</sequence>
<dbReference type="Proteomes" id="UP000290289">
    <property type="component" value="Chromosome 13"/>
</dbReference>
<dbReference type="AlphaFoldDB" id="A0A498ICC1"/>
<accession>A0A498ICC1</accession>
<evidence type="ECO:0000313" key="2">
    <source>
        <dbReference type="Proteomes" id="UP000290289"/>
    </source>
</evidence>
<organism evidence="1 2">
    <name type="scientific">Malus domestica</name>
    <name type="common">Apple</name>
    <name type="synonym">Pyrus malus</name>
    <dbReference type="NCBI Taxonomy" id="3750"/>
    <lineage>
        <taxon>Eukaryota</taxon>
        <taxon>Viridiplantae</taxon>
        <taxon>Streptophyta</taxon>
        <taxon>Embryophyta</taxon>
        <taxon>Tracheophyta</taxon>
        <taxon>Spermatophyta</taxon>
        <taxon>Magnoliopsida</taxon>
        <taxon>eudicotyledons</taxon>
        <taxon>Gunneridae</taxon>
        <taxon>Pentapetalae</taxon>
        <taxon>rosids</taxon>
        <taxon>fabids</taxon>
        <taxon>Rosales</taxon>
        <taxon>Rosaceae</taxon>
        <taxon>Amygdaloideae</taxon>
        <taxon>Maleae</taxon>
        <taxon>Malus</taxon>
    </lineage>
</organism>
<keyword evidence="2" id="KW-1185">Reference proteome</keyword>
<dbReference type="PANTHER" id="PTHR47747:SF3">
    <property type="entry name" value="OS03G0853600 PROTEIN"/>
    <property type="match status" value="1"/>
</dbReference>
<reference evidence="1 2" key="1">
    <citation type="submission" date="2018-10" db="EMBL/GenBank/DDBJ databases">
        <title>A high-quality apple genome assembly.</title>
        <authorList>
            <person name="Hu J."/>
        </authorList>
    </citation>
    <scope>NUCLEOTIDE SEQUENCE [LARGE SCALE GENOMIC DNA]</scope>
    <source>
        <strain evidence="2">cv. HFTH1</strain>
        <tissue evidence="1">Young leaf</tissue>
    </source>
</reference>
<dbReference type="PANTHER" id="PTHR47747">
    <property type="entry name" value="RIBONUCLEASE P PROTEIN SUBUNIT P38-LIKE PROTEIN"/>
    <property type="match status" value="1"/>
</dbReference>
<protein>
    <submittedName>
        <fullName evidence="1">Uncharacterized protein</fullName>
    </submittedName>
</protein>
<evidence type="ECO:0000313" key="1">
    <source>
        <dbReference type="EMBL" id="RXH78783.1"/>
    </source>
</evidence>
<proteinExistence type="predicted"/>
<dbReference type="EMBL" id="RDQH01000339">
    <property type="protein sequence ID" value="RXH78783.1"/>
    <property type="molecule type" value="Genomic_DNA"/>
</dbReference>